<dbReference type="InterPro" id="IPR003599">
    <property type="entry name" value="Ig_sub"/>
</dbReference>
<dbReference type="PROSITE" id="PS50835">
    <property type="entry name" value="IG_LIKE"/>
    <property type="match status" value="2"/>
</dbReference>
<dbReference type="EMBL" id="JBHFQA010000012">
    <property type="protein sequence ID" value="KAL2089844.1"/>
    <property type="molecule type" value="Genomic_DNA"/>
</dbReference>
<sequence length="479" mass="53053">MKDKDRLCLMIFVILYISQTTPTGGSGSTQAVLRGPEYAYLNTKINFSCEVLGSPPSATYQFMKMKDTPLTTEKNLPTHQPPIYKLKAITTSAGEYYCRVTALGKTVTSNILHLQVVIPVSGASVVSVPSPPTEFEGSSLALYCEVQKGSHLSYKWFHNRLEVTAPSLTYNLSGNSLTVDRLTKRHAGSYYCSAWNDIGIDPRYSSSSEIHVTVKVYLTAPKLSIALFKENCNYYANLSCESAQGTVPVTFVLLLSGQETDRQVANSLSVWFSVPLMVGMDTVTAQCRAEATYQQLNSNTIHLEMAPVGGTVHLHVDYLYNTNWQVSAVRLQCDVSRGTFPSYLWLHNNSLLQQSSCSTISGDQCNVLFLTDVTHVNFGYYQCHVRDSFEDNSSWIQSDTVLVEGLDFPVNITEVIAVVLCCFLLLAMIGSLLCILWMSGPVVQSQHMTLSEQHREAIPMAELSPRPENKTMAANEDFS</sequence>
<evidence type="ECO:0000313" key="4">
    <source>
        <dbReference type="EMBL" id="KAL2089844.1"/>
    </source>
</evidence>
<dbReference type="Proteomes" id="UP001591681">
    <property type="component" value="Unassembled WGS sequence"/>
</dbReference>
<evidence type="ECO:0000256" key="1">
    <source>
        <dbReference type="SAM" id="Phobius"/>
    </source>
</evidence>
<dbReference type="InterPro" id="IPR003598">
    <property type="entry name" value="Ig_sub2"/>
</dbReference>
<dbReference type="SMART" id="SM00408">
    <property type="entry name" value="IGc2"/>
    <property type="match status" value="2"/>
</dbReference>
<dbReference type="CDD" id="cd00096">
    <property type="entry name" value="Ig"/>
    <property type="match status" value="1"/>
</dbReference>
<dbReference type="InterPro" id="IPR036179">
    <property type="entry name" value="Ig-like_dom_sf"/>
</dbReference>
<dbReference type="SMART" id="SM00409">
    <property type="entry name" value="IG"/>
    <property type="match status" value="3"/>
</dbReference>
<feature type="chain" id="PRO_5044873990" description="Ig-like domain-containing protein" evidence="2">
    <location>
        <begin position="26"/>
        <end position="479"/>
    </location>
</feature>
<comment type="caution">
    <text evidence="4">The sequence shown here is derived from an EMBL/GenBank/DDBJ whole genome shotgun (WGS) entry which is preliminary data.</text>
</comment>
<feature type="domain" description="Ig-like" evidence="3">
    <location>
        <begin position="123"/>
        <end position="213"/>
    </location>
</feature>
<accession>A0ABD1JSJ5</accession>
<proteinExistence type="predicted"/>
<keyword evidence="2" id="KW-0732">Signal</keyword>
<dbReference type="AlphaFoldDB" id="A0ABD1JSJ5"/>
<keyword evidence="1" id="KW-1133">Transmembrane helix</keyword>
<dbReference type="PANTHER" id="PTHR46958">
    <property type="entry name" value="B-CELL RECEPTOR CD22"/>
    <property type="match status" value="1"/>
</dbReference>
<dbReference type="PANTHER" id="PTHR46958:SF1">
    <property type="entry name" value="B-CELL RECEPTOR CD22"/>
    <property type="match status" value="1"/>
</dbReference>
<evidence type="ECO:0000256" key="2">
    <source>
        <dbReference type="SAM" id="SignalP"/>
    </source>
</evidence>
<dbReference type="InterPro" id="IPR007110">
    <property type="entry name" value="Ig-like_dom"/>
</dbReference>
<feature type="transmembrane region" description="Helical" evidence="1">
    <location>
        <begin position="415"/>
        <end position="438"/>
    </location>
</feature>
<keyword evidence="5" id="KW-1185">Reference proteome</keyword>
<organism evidence="4 5">
    <name type="scientific">Coilia grayii</name>
    <name type="common">Gray's grenadier anchovy</name>
    <dbReference type="NCBI Taxonomy" id="363190"/>
    <lineage>
        <taxon>Eukaryota</taxon>
        <taxon>Metazoa</taxon>
        <taxon>Chordata</taxon>
        <taxon>Craniata</taxon>
        <taxon>Vertebrata</taxon>
        <taxon>Euteleostomi</taxon>
        <taxon>Actinopterygii</taxon>
        <taxon>Neopterygii</taxon>
        <taxon>Teleostei</taxon>
        <taxon>Clupei</taxon>
        <taxon>Clupeiformes</taxon>
        <taxon>Clupeoidei</taxon>
        <taxon>Engraulidae</taxon>
        <taxon>Coilinae</taxon>
        <taxon>Coilia</taxon>
    </lineage>
</organism>
<dbReference type="InterPro" id="IPR013783">
    <property type="entry name" value="Ig-like_fold"/>
</dbReference>
<feature type="signal peptide" evidence="2">
    <location>
        <begin position="1"/>
        <end position="25"/>
    </location>
</feature>
<dbReference type="SUPFAM" id="SSF48726">
    <property type="entry name" value="Immunoglobulin"/>
    <property type="match status" value="3"/>
</dbReference>
<keyword evidence="1" id="KW-0812">Transmembrane</keyword>
<reference evidence="4 5" key="1">
    <citation type="submission" date="2024-09" db="EMBL/GenBank/DDBJ databases">
        <title>A chromosome-level genome assembly of Gray's grenadier anchovy, Coilia grayii.</title>
        <authorList>
            <person name="Fu Z."/>
        </authorList>
    </citation>
    <scope>NUCLEOTIDE SEQUENCE [LARGE SCALE GENOMIC DNA]</scope>
    <source>
        <strain evidence="4">G4</strain>
        <tissue evidence="4">Muscle</tissue>
    </source>
</reference>
<dbReference type="Pfam" id="PF13927">
    <property type="entry name" value="Ig_3"/>
    <property type="match status" value="1"/>
</dbReference>
<evidence type="ECO:0000259" key="3">
    <source>
        <dbReference type="PROSITE" id="PS50835"/>
    </source>
</evidence>
<feature type="domain" description="Ig-like" evidence="3">
    <location>
        <begin position="327"/>
        <end position="402"/>
    </location>
</feature>
<evidence type="ECO:0000313" key="5">
    <source>
        <dbReference type="Proteomes" id="UP001591681"/>
    </source>
</evidence>
<gene>
    <name evidence="4" type="ORF">ACEWY4_014532</name>
</gene>
<keyword evidence="1" id="KW-0472">Membrane</keyword>
<name>A0ABD1JSJ5_9TELE</name>
<dbReference type="Gene3D" id="2.60.40.10">
    <property type="entry name" value="Immunoglobulins"/>
    <property type="match status" value="3"/>
</dbReference>
<protein>
    <recommendedName>
        <fullName evidence="3">Ig-like domain-containing protein</fullName>
    </recommendedName>
</protein>